<protein>
    <submittedName>
        <fullName evidence="5">WD domain, G-beta repeat-containing protein</fullName>
    </submittedName>
</protein>
<dbReference type="PROSITE" id="PS00678">
    <property type="entry name" value="WD_REPEATS_1"/>
    <property type="match status" value="3"/>
</dbReference>
<organism evidence="5 6">
    <name type="scientific">Cardiosporidium cionae</name>
    <dbReference type="NCBI Taxonomy" id="476202"/>
    <lineage>
        <taxon>Eukaryota</taxon>
        <taxon>Sar</taxon>
        <taxon>Alveolata</taxon>
        <taxon>Apicomplexa</taxon>
        <taxon>Aconoidasida</taxon>
        <taxon>Nephromycida</taxon>
        <taxon>Cardiosporidium</taxon>
    </lineage>
</organism>
<evidence type="ECO:0000256" key="3">
    <source>
        <dbReference type="PROSITE-ProRule" id="PRU00221"/>
    </source>
</evidence>
<proteinExistence type="predicted"/>
<dbReference type="InterPro" id="IPR050349">
    <property type="entry name" value="WD_LIS1/nudF_dynein_reg"/>
</dbReference>
<dbReference type="PANTHER" id="PTHR44129">
    <property type="entry name" value="WD REPEAT-CONTAINING PROTEIN POP1"/>
    <property type="match status" value="1"/>
</dbReference>
<dbReference type="InterPro" id="IPR015943">
    <property type="entry name" value="WD40/YVTN_repeat-like_dom_sf"/>
</dbReference>
<evidence type="ECO:0000256" key="4">
    <source>
        <dbReference type="SAM" id="Coils"/>
    </source>
</evidence>
<dbReference type="SUPFAM" id="SSF109925">
    <property type="entry name" value="Lissencephaly-1 protein (Lis-1, PAF-AH alpha) N-terminal domain"/>
    <property type="match status" value="1"/>
</dbReference>
<feature type="repeat" description="WD" evidence="3">
    <location>
        <begin position="327"/>
        <end position="344"/>
    </location>
</feature>
<dbReference type="Proteomes" id="UP000823046">
    <property type="component" value="Unassembled WGS sequence"/>
</dbReference>
<dbReference type="Gene3D" id="2.130.10.10">
    <property type="entry name" value="YVTN repeat-like/Quinoprotein amine dehydrogenase"/>
    <property type="match status" value="1"/>
</dbReference>
<feature type="repeat" description="WD" evidence="3">
    <location>
        <begin position="144"/>
        <end position="185"/>
    </location>
</feature>
<evidence type="ECO:0000313" key="6">
    <source>
        <dbReference type="Proteomes" id="UP000823046"/>
    </source>
</evidence>
<keyword evidence="6" id="KW-1185">Reference proteome</keyword>
<evidence type="ECO:0000256" key="1">
    <source>
        <dbReference type="ARBA" id="ARBA00022574"/>
    </source>
</evidence>
<name>A0ABQ7J6C3_9APIC</name>
<dbReference type="SUPFAM" id="SSF50978">
    <property type="entry name" value="WD40 repeat-like"/>
    <property type="match status" value="1"/>
</dbReference>
<dbReference type="PROSITE" id="PS50294">
    <property type="entry name" value="WD_REPEATS_REGION"/>
    <property type="match status" value="4"/>
</dbReference>
<dbReference type="SMART" id="SM00320">
    <property type="entry name" value="WD40"/>
    <property type="match status" value="6"/>
</dbReference>
<evidence type="ECO:0000313" key="5">
    <source>
        <dbReference type="EMBL" id="KAF8819542.1"/>
    </source>
</evidence>
<keyword evidence="2" id="KW-0677">Repeat</keyword>
<gene>
    <name evidence="5" type="ORF">IE077_000866</name>
</gene>
<feature type="coiled-coil region" evidence="4">
    <location>
        <begin position="54"/>
        <end position="81"/>
    </location>
</feature>
<feature type="repeat" description="WD" evidence="3">
    <location>
        <begin position="100"/>
        <end position="141"/>
    </location>
</feature>
<reference evidence="5 6" key="1">
    <citation type="journal article" date="2020" name="bioRxiv">
        <title>Metabolic contributions of an alphaproteobacterial endosymbiont in the apicomplexan Cardiosporidium cionae.</title>
        <authorList>
            <person name="Hunter E.S."/>
            <person name="Paight C.J."/>
            <person name="Lane C.E."/>
        </authorList>
    </citation>
    <scope>NUCLEOTIDE SEQUENCE [LARGE SCALE GENOMIC DNA]</scope>
    <source>
        <strain evidence="5">ESH_2018</strain>
    </source>
</reference>
<dbReference type="PROSITE" id="PS50082">
    <property type="entry name" value="WD_REPEATS_2"/>
    <property type="match status" value="6"/>
</dbReference>
<dbReference type="CDD" id="cd00200">
    <property type="entry name" value="WD40"/>
    <property type="match status" value="1"/>
</dbReference>
<feature type="repeat" description="WD" evidence="3">
    <location>
        <begin position="186"/>
        <end position="227"/>
    </location>
</feature>
<evidence type="ECO:0000256" key="2">
    <source>
        <dbReference type="ARBA" id="ARBA00022737"/>
    </source>
</evidence>
<feature type="repeat" description="WD" evidence="3">
    <location>
        <begin position="354"/>
        <end position="387"/>
    </location>
</feature>
<sequence>MLRSKQREQLHAALLEYLHRQFPDVAAHFQQAAGISIGAVEISGDILEAKWTAALRLQRRISDLEKENAELKSKIALFVKATKYNTQAEGLPQEPFKETLKGHRKPVTSVLFHPIFQLLITASEDGTVKIWNYEKEDGYLERSLNDHTDSVNNLDLDESGKWLASASSDLLIIIWDFTTYECVRTLAGHDAAVSGVKFVFSGEKLFSCSKDKTVKLWDTQSGYCLRTFTSHTEWVRSIAVPPIANTKLFASAGSDKRICIWSMEEAECIQEIAGHDHVVEHILFAPVNTLTHLIERRCAPPPLPLHLRYTKEGMKDSSFQNSILDTSGPVLFSASRDRSIKMWDAVFGHCLGSFIGHDNWVRHIAVHPTGYYLLSCSDDKTIRIWEIISGLCFNLGAYQTLGCEGTLKYV</sequence>
<dbReference type="InterPro" id="IPR019775">
    <property type="entry name" value="WD40_repeat_CS"/>
</dbReference>
<dbReference type="PRINTS" id="PR00320">
    <property type="entry name" value="GPROTEINBRPT"/>
</dbReference>
<dbReference type="InterPro" id="IPR001680">
    <property type="entry name" value="WD40_rpt"/>
</dbReference>
<keyword evidence="4" id="KW-0175">Coiled coil</keyword>
<dbReference type="InterPro" id="IPR020472">
    <property type="entry name" value="WD40_PAC1"/>
</dbReference>
<comment type="caution">
    <text evidence="5">The sequence shown here is derived from an EMBL/GenBank/DDBJ whole genome shotgun (WGS) entry which is preliminary data.</text>
</comment>
<dbReference type="InterPro" id="IPR037190">
    <property type="entry name" value="LIS1_N"/>
</dbReference>
<dbReference type="Gene3D" id="1.20.960.30">
    <property type="match status" value="1"/>
</dbReference>
<dbReference type="EMBL" id="JADAQX010000702">
    <property type="protein sequence ID" value="KAF8819542.1"/>
    <property type="molecule type" value="Genomic_DNA"/>
</dbReference>
<dbReference type="Pfam" id="PF00400">
    <property type="entry name" value="WD40"/>
    <property type="match status" value="6"/>
</dbReference>
<feature type="repeat" description="WD" evidence="3">
    <location>
        <begin position="228"/>
        <end position="271"/>
    </location>
</feature>
<keyword evidence="1 3" id="KW-0853">WD repeat</keyword>
<dbReference type="InterPro" id="IPR036322">
    <property type="entry name" value="WD40_repeat_dom_sf"/>
</dbReference>
<accession>A0ABQ7J6C3</accession>